<reference evidence="2" key="1">
    <citation type="submission" date="2023-11" db="EMBL/GenBank/DDBJ databases">
        <authorList>
            <person name="De Vega J J."/>
            <person name="De Vega J J."/>
        </authorList>
    </citation>
    <scope>NUCLEOTIDE SEQUENCE</scope>
</reference>
<evidence type="ECO:0000313" key="2">
    <source>
        <dbReference type="EMBL" id="CAK5284742.1"/>
    </source>
</evidence>
<keyword evidence="3" id="KW-1185">Reference proteome</keyword>
<feature type="compositionally biased region" description="Polar residues" evidence="1">
    <location>
        <begin position="1"/>
        <end position="25"/>
    </location>
</feature>
<protein>
    <submittedName>
        <fullName evidence="2">Uncharacterized protein</fullName>
    </submittedName>
</protein>
<dbReference type="EMBL" id="CAVNYO010000480">
    <property type="protein sequence ID" value="CAK5284742.1"/>
    <property type="molecule type" value="Genomic_DNA"/>
</dbReference>
<evidence type="ECO:0000256" key="1">
    <source>
        <dbReference type="SAM" id="MobiDB-lite"/>
    </source>
</evidence>
<comment type="caution">
    <text evidence="2">The sequence shown here is derived from an EMBL/GenBank/DDBJ whole genome shotgun (WGS) entry which is preliminary data.</text>
</comment>
<feature type="non-terminal residue" evidence="2">
    <location>
        <position position="78"/>
    </location>
</feature>
<dbReference type="AlphaFoldDB" id="A0AAD2Q843"/>
<evidence type="ECO:0000313" key="3">
    <source>
        <dbReference type="Proteomes" id="UP001295794"/>
    </source>
</evidence>
<sequence>MDIRFTSLSDTSRSHRAQSSESVSIGQEIRRKVGSLTGEAERKAGGTCRALLGPEPVLGAFIEFGNTAGLLVSLARAA</sequence>
<name>A0AAD2Q843_9AGAR</name>
<proteinExistence type="predicted"/>
<gene>
    <name evidence="2" type="ORF">MYCIT1_LOCUS38182</name>
</gene>
<feature type="region of interest" description="Disordered" evidence="1">
    <location>
        <begin position="1"/>
        <end position="26"/>
    </location>
</feature>
<dbReference type="Proteomes" id="UP001295794">
    <property type="component" value="Unassembled WGS sequence"/>
</dbReference>
<accession>A0AAD2Q843</accession>
<organism evidence="2 3">
    <name type="scientific">Mycena citricolor</name>
    <dbReference type="NCBI Taxonomy" id="2018698"/>
    <lineage>
        <taxon>Eukaryota</taxon>
        <taxon>Fungi</taxon>
        <taxon>Dikarya</taxon>
        <taxon>Basidiomycota</taxon>
        <taxon>Agaricomycotina</taxon>
        <taxon>Agaricomycetes</taxon>
        <taxon>Agaricomycetidae</taxon>
        <taxon>Agaricales</taxon>
        <taxon>Marasmiineae</taxon>
        <taxon>Mycenaceae</taxon>
        <taxon>Mycena</taxon>
    </lineage>
</organism>